<evidence type="ECO:0000313" key="8">
    <source>
        <dbReference type="Proteomes" id="UP001203058"/>
    </source>
</evidence>
<dbReference type="Proteomes" id="UP001203058">
    <property type="component" value="Unassembled WGS sequence"/>
</dbReference>
<feature type="region of interest" description="Disordered" evidence="5">
    <location>
        <begin position="1"/>
        <end position="69"/>
    </location>
</feature>
<dbReference type="PRINTS" id="PR00508">
    <property type="entry name" value="S21N4MTFRASE"/>
</dbReference>
<dbReference type="PANTHER" id="PTHR13370">
    <property type="entry name" value="RNA METHYLASE-RELATED"/>
    <property type="match status" value="1"/>
</dbReference>
<dbReference type="RefSeq" id="WP_241446739.1">
    <property type="nucleotide sequence ID" value="NZ_JAKZHW010000001.1"/>
</dbReference>
<dbReference type="InterPro" id="IPR001091">
    <property type="entry name" value="RM_Methyltransferase"/>
</dbReference>
<dbReference type="PANTHER" id="PTHR13370:SF16">
    <property type="entry name" value="SITE-SPECIFIC DNA-METHYLTRANSFERASE (ADENINE-SPECIFIC)"/>
    <property type="match status" value="1"/>
</dbReference>
<evidence type="ECO:0000313" key="7">
    <source>
        <dbReference type="EMBL" id="MCH8615903.1"/>
    </source>
</evidence>
<dbReference type="InterPro" id="IPR029063">
    <property type="entry name" value="SAM-dependent_MTases_sf"/>
</dbReference>
<evidence type="ECO:0000256" key="2">
    <source>
        <dbReference type="ARBA" id="ARBA00022603"/>
    </source>
</evidence>
<dbReference type="EMBL" id="JAKZHW010000001">
    <property type="protein sequence ID" value="MCH8615903.1"/>
    <property type="molecule type" value="Genomic_DNA"/>
</dbReference>
<evidence type="ECO:0000259" key="6">
    <source>
        <dbReference type="Pfam" id="PF01555"/>
    </source>
</evidence>
<dbReference type="Pfam" id="PF01555">
    <property type="entry name" value="N6_N4_Mtase"/>
    <property type="match status" value="1"/>
</dbReference>
<reference evidence="7 8" key="1">
    <citation type="submission" date="2022-03" db="EMBL/GenBank/DDBJ databases">
        <authorList>
            <person name="Jo J.-H."/>
            <person name="Im W.-T."/>
        </authorList>
    </citation>
    <scope>NUCLEOTIDE SEQUENCE [LARGE SCALE GENOMIC DNA]</scope>
    <source>
        <strain evidence="7 8">SM33</strain>
    </source>
</reference>
<feature type="compositionally biased region" description="Basic and acidic residues" evidence="5">
    <location>
        <begin position="36"/>
        <end position="67"/>
    </location>
</feature>
<name>A0ABS9VMG9_9SPHN</name>
<keyword evidence="3" id="KW-0808">Transferase</keyword>
<feature type="compositionally biased region" description="Polar residues" evidence="5">
    <location>
        <begin position="1"/>
        <end position="10"/>
    </location>
</feature>
<protein>
    <recommendedName>
        <fullName evidence="1">site-specific DNA-methyltransferase (adenine-specific)</fullName>
        <ecNumber evidence="1">2.1.1.72</ecNumber>
    </recommendedName>
</protein>
<dbReference type="EC" id="2.1.1.72" evidence="1"/>
<evidence type="ECO:0000256" key="1">
    <source>
        <dbReference type="ARBA" id="ARBA00011900"/>
    </source>
</evidence>
<evidence type="ECO:0000256" key="5">
    <source>
        <dbReference type="SAM" id="MobiDB-lite"/>
    </source>
</evidence>
<dbReference type="Gene3D" id="3.40.50.150">
    <property type="entry name" value="Vaccinia Virus protein VP39"/>
    <property type="match status" value="1"/>
</dbReference>
<proteinExistence type="predicted"/>
<comment type="caution">
    <text evidence="7">The sequence shown here is derived from an EMBL/GenBank/DDBJ whole genome shotgun (WGS) entry which is preliminary data.</text>
</comment>
<feature type="domain" description="DNA methylase N-4/N-6" evidence="6">
    <location>
        <begin position="202"/>
        <end position="521"/>
    </location>
</feature>
<evidence type="ECO:0000256" key="4">
    <source>
        <dbReference type="ARBA" id="ARBA00047942"/>
    </source>
</evidence>
<organism evidence="7 8">
    <name type="scientific">Sphingomonas telluris</name>
    <dbReference type="NCBI Taxonomy" id="2907998"/>
    <lineage>
        <taxon>Bacteria</taxon>
        <taxon>Pseudomonadati</taxon>
        <taxon>Pseudomonadota</taxon>
        <taxon>Alphaproteobacteria</taxon>
        <taxon>Sphingomonadales</taxon>
        <taxon>Sphingomonadaceae</taxon>
        <taxon>Sphingomonas</taxon>
    </lineage>
</organism>
<dbReference type="SUPFAM" id="SSF53335">
    <property type="entry name" value="S-adenosyl-L-methionine-dependent methyltransferases"/>
    <property type="match status" value="1"/>
</dbReference>
<evidence type="ECO:0000256" key="3">
    <source>
        <dbReference type="ARBA" id="ARBA00022679"/>
    </source>
</evidence>
<keyword evidence="8" id="KW-1185">Reference proteome</keyword>
<dbReference type="InterPro" id="IPR002941">
    <property type="entry name" value="DNA_methylase_N4/N6"/>
</dbReference>
<keyword evidence="2" id="KW-0489">Methyltransferase</keyword>
<accession>A0ABS9VMG9</accession>
<gene>
    <name evidence="7" type="ORF">LZ016_07295</name>
</gene>
<comment type="catalytic activity">
    <reaction evidence="4">
        <text>a 2'-deoxyadenosine in DNA + S-adenosyl-L-methionine = an N(6)-methyl-2'-deoxyadenosine in DNA + S-adenosyl-L-homocysteine + H(+)</text>
        <dbReference type="Rhea" id="RHEA:15197"/>
        <dbReference type="Rhea" id="RHEA-COMP:12418"/>
        <dbReference type="Rhea" id="RHEA-COMP:12419"/>
        <dbReference type="ChEBI" id="CHEBI:15378"/>
        <dbReference type="ChEBI" id="CHEBI:57856"/>
        <dbReference type="ChEBI" id="CHEBI:59789"/>
        <dbReference type="ChEBI" id="CHEBI:90615"/>
        <dbReference type="ChEBI" id="CHEBI:90616"/>
        <dbReference type="EC" id="2.1.1.72"/>
    </reaction>
</comment>
<sequence length="970" mass="109674">MARNNGQGSRPKQIGTLTHDEARRRNIPTAEMESFFLREEDRDPREPVHYERSRPLPEGEMRDRDPDLDPQIIWNGARIRLSKDQMKQLAETGEVEIGDAQLVWRGKDTQDWSDLIVQVPPLYIQEKVHPKAIIDDLKRRSNTTREAESDAPDLFADFNGLDPEAKAEFYAHDLHWSNRMILGDSLQVMASLAERESLRGKVQCVYFDPPYGIKFGSNWQVSTQSRDVKDGKQQDISREPEQVKAFRDTWKDGIHSYLAYLRDRFTVMRDLLHDSGSIFVQIGDENVHRVRAVLDEVFGTEQFVAQITFRVKSPLGVSDLARTTDFICWYSKSKDHMKFRQAKKPKLLSEHPEFTQALDDDGRTISRTSAEEHGVAAERFFTAQNLASSGYTQSCTFPYTLAGRTFASPKGKSWKTNLDGMNRLAMADRLQPLTTSLRWRYFFGDAPSEVITDVWTDTFSASDKTYVVQTSEAVIQRCILMTTDPGDLVLDPTCGSGTTAYVAEQWGRRWITIDTSRVALALARTRIMAARFPWYQLADSREGAAKEAQLSGRVPEDRVFANDIRQGFVYERAPHVTLRSISNNAEIDVIWEKWQKALEPLRASLNAALNKSWEEWDVPRAAGESWPPKAKADLTSWWTARTDRQREIDESIVRGAEVEMLYDRPYVDNSRIRVAGPFTVESLSPHRVLPASDAELIEEIDAAEGKRVRTESPENDFAQIVIEHLKTAGVHQHDKGDRITFDSVHPWPGNWIGADASFTEGDTGVERRAGIFIGPEFGTVGRSDLVAAAREAADARFDVVIACAFNFDAHSSEFDGLGSLKIIKARINPDMHMAGELKNTGKGNMFVVFGEPDINVLDDGGETIRVKVNGVDVFDPNTGDIRSNDTRGIAAWFVDTDYNEESFFVRHAYFLGANDPYKSLKTALRSEIDEEAWSTLYSDTSRPFPRPTNSRIAVKVINHFGDEVMKVFGV</sequence>